<dbReference type="EMBL" id="LJXT01000030">
    <property type="protein sequence ID" value="KPQ17520.1"/>
    <property type="molecule type" value="Genomic_DNA"/>
</dbReference>
<dbReference type="PATRIC" id="fig|1305737.6.peg.1929"/>
<proteinExistence type="predicted"/>
<sequence>MHHKFLIDKWGISKILLIKNSLLKYYTKYSIKKASISEFNSEMKPKVKF</sequence>
<protein>
    <submittedName>
        <fullName evidence="1">Uncharacterized protein</fullName>
    </submittedName>
</protein>
<dbReference type="Proteomes" id="UP000050421">
    <property type="component" value="Unassembled WGS sequence"/>
</dbReference>
<comment type="caution">
    <text evidence="1">The sequence shown here is derived from an EMBL/GenBank/DDBJ whole genome shotgun (WGS) entry which is preliminary data.</text>
</comment>
<gene>
    <name evidence="1" type="ORF">HLUCCX10_06320</name>
</gene>
<dbReference type="STRING" id="1305737.GCA_000526355_02916"/>
<evidence type="ECO:0000313" key="1">
    <source>
        <dbReference type="EMBL" id="KPQ17520.1"/>
    </source>
</evidence>
<reference evidence="1 2" key="1">
    <citation type="submission" date="2015-09" db="EMBL/GenBank/DDBJ databases">
        <title>Identification and resolution of microdiversity through metagenomic sequencing of parallel consortia.</title>
        <authorList>
            <person name="Nelson W.C."/>
            <person name="Romine M.F."/>
            <person name="Lindemann S.R."/>
        </authorList>
    </citation>
    <scope>NUCLEOTIDE SEQUENCE [LARGE SCALE GENOMIC DNA]</scope>
    <source>
        <strain evidence="1">HL-49</strain>
    </source>
</reference>
<evidence type="ECO:0000313" key="2">
    <source>
        <dbReference type="Proteomes" id="UP000050421"/>
    </source>
</evidence>
<organism evidence="1 2">
    <name type="scientific">Algoriphagus marincola HL-49</name>
    <dbReference type="NCBI Taxonomy" id="1305737"/>
    <lineage>
        <taxon>Bacteria</taxon>
        <taxon>Pseudomonadati</taxon>
        <taxon>Bacteroidota</taxon>
        <taxon>Cytophagia</taxon>
        <taxon>Cytophagales</taxon>
        <taxon>Cyclobacteriaceae</taxon>
        <taxon>Algoriphagus</taxon>
    </lineage>
</organism>
<name>A0A0P7XLF2_9BACT</name>
<accession>A0A0P7XLF2</accession>
<dbReference type="AlphaFoldDB" id="A0A0P7XLF2"/>